<dbReference type="SUPFAM" id="SSF46785">
    <property type="entry name" value="Winged helix' DNA-binding domain"/>
    <property type="match status" value="1"/>
</dbReference>
<dbReference type="AlphaFoldDB" id="A0A7Y0NLH2"/>
<dbReference type="Gene3D" id="3.40.190.290">
    <property type="match status" value="1"/>
</dbReference>
<keyword evidence="2" id="KW-0805">Transcription regulation</keyword>
<evidence type="ECO:0000313" key="8">
    <source>
        <dbReference type="Proteomes" id="UP000567186"/>
    </source>
</evidence>
<organism evidence="7 8">
    <name type="scientific">Marinobacter orientalis</name>
    <dbReference type="NCBI Taxonomy" id="1928859"/>
    <lineage>
        <taxon>Bacteria</taxon>
        <taxon>Pseudomonadati</taxon>
        <taxon>Pseudomonadota</taxon>
        <taxon>Gammaproteobacteria</taxon>
        <taxon>Pseudomonadales</taxon>
        <taxon>Marinobacteraceae</taxon>
        <taxon>Marinobacter</taxon>
    </lineage>
</organism>
<evidence type="ECO:0000259" key="6">
    <source>
        <dbReference type="PROSITE" id="PS50931"/>
    </source>
</evidence>
<dbReference type="InterPro" id="IPR036390">
    <property type="entry name" value="WH_DNA-bd_sf"/>
</dbReference>
<dbReference type="Gene3D" id="1.10.10.10">
    <property type="entry name" value="Winged helix-like DNA-binding domain superfamily/Winged helix DNA-binding domain"/>
    <property type="match status" value="1"/>
</dbReference>
<dbReference type="PROSITE" id="PS50931">
    <property type="entry name" value="HTH_LYSR"/>
    <property type="match status" value="1"/>
</dbReference>
<dbReference type="InterPro" id="IPR036388">
    <property type="entry name" value="WH-like_DNA-bd_sf"/>
</dbReference>
<name>A0A7Y0NLH2_9GAMM</name>
<dbReference type="Pfam" id="PF03466">
    <property type="entry name" value="LysR_substrate"/>
    <property type="match status" value="1"/>
</dbReference>
<sequence length="308" mass="34290">MSEMGNLNLRHLYYFWVIAREGSIVRAAESLELTPQTLSGQLATFESVLGNALFRRANRSLQLTDFGRTVFGYADDMFQTAQALTDVLQQPPENRPLSLSVGIAASIHKLIAYHLTAPALFLAREVRLSCRTGDTTELLKRLGQRELDIVLTDREPASGEASHFRSHRLASSSMSLFAAPDLARKLSSDFPASLDRQPFLATSLDAPYISALMNWFSSQNIRVKVIAEVDDSALIKVFGREGVGYFAAPTAIHDEVCRQYQVEHVASIHEVRDTLYAVTRARGSHNAAVAELLRERPELNDKIEKSEQ</sequence>
<comment type="caution">
    <text evidence="7">The sequence shown here is derived from an EMBL/GenBank/DDBJ whole genome shotgun (WGS) entry which is preliminary data.</text>
</comment>
<dbReference type="RefSeq" id="WP_135954062.1">
    <property type="nucleotide sequence ID" value="NZ_JABCKY010000001.1"/>
</dbReference>
<comment type="similarity">
    <text evidence="1">Belongs to the LysR transcriptional regulatory family.</text>
</comment>
<evidence type="ECO:0000256" key="3">
    <source>
        <dbReference type="ARBA" id="ARBA00023125"/>
    </source>
</evidence>
<reference evidence="7 8" key="1">
    <citation type="submission" date="2020-04" db="EMBL/GenBank/DDBJ databases">
        <title>Marinobacter oceani sp. nov., isolated from marine solar saltern.</title>
        <authorList>
            <person name="Chen X.-Y."/>
        </authorList>
    </citation>
    <scope>NUCLEOTIDE SEQUENCE [LARGE SCALE GENOMIC DNA]</scope>
    <source>
        <strain evidence="7 8">W62</strain>
    </source>
</reference>
<dbReference type="GO" id="GO:0003700">
    <property type="term" value="F:DNA-binding transcription factor activity"/>
    <property type="evidence" value="ECO:0007669"/>
    <property type="project" value="InterPro"/>
</dbReference>
<dbReference type="SUPFAM" id="SSF53850">
    <property type="entry name" value="Periplasmic binding protein-like II"/>
    <property type="match status" value="1"/>
</dbReference>
<dbReference type="GO" id="GO:0003677">
    <property type="term" value="F:DNA binding"/>
    <property type="evidence" value="ECO:0007669"/>
    <property type="project" value="UniProtKB-KW"/>
</dbReference>
<keyword evidence="4" id="KW-0010">Activator</keyword>
<proteinExistence type="inferred from homology"/>
<evidence type="ECO:0000256" key="4">
    <source>
        <dbReference type="ARBA" id="ARBA00023159"/>
    </source>
</evidence>
<protein>
    <submittedName>
        <fullName evidence="7">LysR family transcriptional regulator</fullName>
    </submittedName>
</protein>
<keyword evidence="3" id="KW-0238">DNA-binding</keyword>
<dbReference type="InterPro" id="IPR005119">
    <property type="entry name" value="LysR_subst-bd"/>
</dbReference>
<feature type="domain" description="HTH lysR-type" evidence="6">
    <location>
        <begin position="7"/>
        <end position="64"/>
    </location>
</feature>
<dbReference type="PANTHER" id="PTHR30293:SF2">
    <property type="entry name" value="TRANSCRIPTIONAL ACTIVATOR PROTEIN NHAR"/>
    <property type="match status" value="1"/>
</dbReference>
<evidence type="ECO:0000256" key="1">
    <source>
        <dbReference type="ARBA" id="ARBA00009437"/>
    </source>
</evidence>
<dbReference type="InterPro" id="IPR000847">
    <property type="entry name" value="LysR_HTH_N"/>
</dbReference>
<dbReference type="GO" id="GO:2000142">
    <property type="term" value="P:regulation of DNA-templated transcription initiation"/>
    <property type="evidence" value="ECO:0007669"/>
    <property type="project" value="TreeGrafter"/>
</dbReference>
<evidence type="ECO:0000256" key="2">
    <source>
        <dbReference type="ARBA" id="ARBA00023015"/>
    </source>
</evidence>
<dbReference type="PANTHER" id="PTHR30293">
    <property type="entry name" value="TRANSCRIPTIONAL REGULATORY PROTEIN NAC-RELATED"/>
    <property type="match status" value="1"/>
</dbReference>
<dbReference type="EMBL" id="JABCKY010000001">
    <property type="protein sequence ID" value="NMT62693.1"/>
    <property type="molecule type" value="Genomic_DNA"/>
</dbReference>
<dbReference type="Pfam" id="PF00126">
    <property type="entry name" value="HTH_1"/>
    <property type="match status" value="1"/>
</dbReference>
<accession>A0A7Y0NLH2</accession>
<dbReference type="Proteomes" id="UP000567186">
    <property type="component" value="Unassembled WGS sequence"/>
</dbReference>
<dbReference type="OrthoDB" id="464481at2"/>
<gene>
    <name evidence="7" type="ORF">HIU99_03685</name>
</gene>
<evidence type="ECO:0000313" key="7">
    <source>
        <dbReference type="EMBL" id="NMT62693.1"/>
    </source>
</evidence>
<keyword evidence="5" id="KW-0804">Transcription</keyword>
<evidence type="ECO:0000256" key="5">
    <source>
        <dbReference type="ARBA" id="ARBA00023163"/>
    </source>
</evidence>
<keyword evidence="8" id="KW-1185">Reference proteome</keyword>